<organism evidence="1 2">
    <name type="scientific">Cutaneotrichosporon oleaginosum</name>
    <dbReference type="NCBI Taxonomy" id="879819"/>
    <lineage>
        <taxon>Eukaryota</taxon>
        <taxon>Fungi</taxon>
        <taxon>Dikarya</taxon>
        <taxon>Basidiomycota</taxon>
        <taxon>Agaricomycotina</taxon>
        <taxon>Tremellomycetes</taxon>
        <taxon>Trichosporonales</taxon>
        <taxon>Trichosporonaceae</taxon>
        <taxon>Cutaneotrichosporon</taxon>
    </lineage>
</organism>
<protein>
    <submittedName>
        <fullName evidence="1">Uncharacterized protein</fullName>
    </submittedName>
</protein>
<dbReference type="GeneID" id="28988079"/>
<sequence>MCRQDPGIKRWRVMSIWRACSPSSVHVVVSESGCGSSAVGVAVSPRQSAWRCPQAWHEFTPAPPAPAPPATSWPSETAGVWSCRGCGNQATSLFERECCEAVVRGSRLPRCPRRGVHGVPTAVGTASHYCFARRLTRSGAAFPAVYEQQ</sequence>
<accession>A0A0J0XXQ9</accession>
<evidence type="ECO:0000313" key="1">
    <source>
        <dbReference type="EMBL" id="KLT45828.1"/>
    </source>
</evidence>
<dbReference type="RefSeq" id="XP_018282319.1">
    <property type="nucleotide sequence ID" value="XM_018427476.1"/>
</dbReference>
<dbReference type="Proteomes" id="UP000053611">
    <property type="component" value="Unassembled WGS sequence"/>
</dbReference>
<dbReference type="AlphaFoldDB" id="A0A0J0XXQ9"/>
<gene>
    <name evidence="1" type="ORF">CC85DRAFT_86520</name>
</gene>
<dbReference type="EMBL" id="KQ087179">
    <property type="protein sequence ID" value="KLT45828.1"/>
    <property type="molecule type" value="Genomic_DNA"/>
</dbReference>
<keyword evidence="2" id="KW-1185">Reference proteome</keyword>
<name>A0A0J0XXQ9_9TREE</name>
<evidence type="ECO:0000313" key="2">
    <source>
        <dbReference type="Proteomes" id="UP000053611"/>
    </source>
</evidence>
<proteinExistence type="predicted"/>
<reference evidence="1 2" key="1">
    <citation type="submission" date="2015-03" db="EMBL/GenBank/DDBJ databases">
        <title>Genomics and transcriptomics of the oil-accumulating basidiomycete yeast T. oleaginosus allow insights into substrate utilization and the diverse evolutionary trajectories of mating systems in fungi.</title>
        <authorList>
            <consortium name="DOE Joint Genome Institute"/>
            <person name="Kourist R."/>
            <person name="Kracht O."/>
            <person name="Bracharz F."/>
            <person name="Lipzen A."/>
            <person name="Nolan M."/>
            <person name="Ohm R."/>
            <person name="Grigoriev I."/>
            <person name="Sun S."/>
            <person name="Heitman J."/>
            <person name="Bruck T."/>
            <person name="Nowrousian M."/>
        </authorList>
    </citation>
    <scope>NUCLEOTIDE SEQUENCE [LARGE SCALE GENOMIC DNA]</scope>
    <source>
        <strain evidence="1 2">IBC0246</strain>
    </source>
</reference>